<evidence type="ECO:0000256" key="7">
    <source>
        <dbReference type="SAM" id="SignalP"/>
    </source>
</evidence>
<dbReference type="InterPro" id="IPR006710">
    <property type="entry name" value="Glyco_hydro_43"/>
</dbReference>
<comment type="caution">
    <text evidence="9">The sequence shown here is derived from an EMBL/GenBank/DDBJ whole genome shotgun (WGS) entry which is preliminary data.</text>
</comment>
<dbReference type="SMART" id="SM00560">
    <property type="entry name" value="LamGL"/>
    <property type="match status" value="1"/>
</dbReference>
<dbReference type="PANTHER" id="PTHR43301:SF3">
    <property type="entry name" value="ARABINAN ENDO-1,5-ALPHA-L-ARABINOSIDASE A-RELATED"/>
    <property type="match status" value="1"/>
</dbReference>
<evidence type="ECO:0000256" key="3">
    <source>
        <dbReference type="ARBA" id="ARBA00022729"/>
    </source>
</evidence>
<dbReference type="CDD" id="cd08983">
    <property type="entry name" value="GH43_Bt3655-like"/>
    <property type="match status" value="1"/>
</dbReference>
<evidence type="ECO:0000256" key="5">
    <source>
        <dbReference type="ARBA" id="ARBA00023157"/>
    </source>
</evidence>
<dbReference type="PANTHER" id="PTHR43301">
    <property type="entry name" value="ARABINAN ENDO-1,5-ALPHA-L-ARABINOSIDASE"/>
    <property type="match status" value="1"/>
</dbReference>
<comment type="pathway">
    <text evidence="1">Glycan metabolism; L-arabinan degradation.</text>
</comment>
<accession>A0ABU0RXJ8</accession>
<dbReference type="Gene3D" id="2.60.40.10">
    <property type="entry name" value="Immunoglobulins"/>
    <property type="match status" value="1"/>
</dbReference>
<keyword evidence="6" id="KW-0326">Glycosidase</keyword>
<sequence>MQLARSRDRSRPWSERLAGLTAASLLLGLAGPLAMSVPAHAAAAGITDGLALWYKLDAASGTTVADASGNGRTGTVNGTAGWSNSGDGLAFNGSNTYIKVPDNIMSGMSSITVAMDVKIDAAQANPYFIYGFGNTVGTAGNGYLFTTGNSYRTSIASGNWSTEQNTRTAGTNLQRAVWKQITYTQTGTTGVLYEDGVEVGRNTAVTITPGSIGSGTTTANYIGKSVYPGDNLFKGNIRDFRVYNRALASTEVEELSLPIAAQGVAADKAALTLGDTSAVTADLTLPSAGPAGGSAITWATDNASVVSSSGAVTRPAAGQPDGHARLTATLKKGPASDTKTFDITVPATFDDTTATQQAADALTVPNIDDVRGNITLPATGGYGTAVAWASSNPDVVAADGVVHRPAPGAGGTTVDLTATITKGTATATRTLTAKVPELPAKEALKGYMFSYFTGEGTSDGEQLYAALSKGNDPLKWRELNNGKPVLTSTLGEKGLRDPFIIRSPEGDKFYQIATDLRIYGNGDWDASQRTGSKSIMVWESTDLVHWTDQRLVKVSPDSAGNTWAPEAFYDAKLGSYVVFWASKLYDNADHSGDTYNRMMYATTRDFRTFSAPKVWIDRGYSVIDSTMIKDSDTYYRFSKDERNNTSSTPNSKFIFEEKSDSILNPSYGFVAEGIGKGAMSAAEGPLVFKSNTEKKWYMFADEFGGRGYIPFESTDLASGVWTPSTNYDLPSKPRHGTVLPVTQAEYDRLLSTYQPDQIITSAENVKVETRIGEAPVLPATVIAESGDGVKRPVAVTWANVDASQYAQAGTFTVTGDLAGDSAIAVSAEITVSAEGPDVPADLLLHYDFDETGGSIVRDSSGHGYHGTYVRTPAFGTGVHGGSFKMSGGNSSSGSPYVKIPGGVLKGANGVTVSTYVKWKGGDNFQWLFGLGPDNNRYLFATPSNGAGKLFSAITKATWSGEKQMIGGSPLTAGEWQHVTVTLDGATETAILYVNGAETARVSGVTIKPSDLYDASKDYSGYIGKSLYSPDPYFGGEVDDFRIYNRALTPAEVLELGGNTTGIATVTHPALKVDAIINDKDSKVVLPLNPGSDVRALAPQFTLAHGASISPASGSLRDFSKPLTYEVTGSDGKKRTWTVSAVEMKSPVLPGLNADPNIVRFGDTFYIYPTTDGFEGWSGTQFKAYSSTDLVHWKDHGVILDLGPDISWADSRAWAPTMEERNGKYYFYFCADANIGVAVSDSPTGPFKDALGKPLLKAGDHPGQMIDPAVFTDDDGQSYLYWGNGRAYVVPLNNDMVSFDASKVTDITPSGYNEGSFVIKRGATYYFMWSENDTRDENYQVAYATGSSPTGPWTKRGVILEKDLSLGIKGTGHHSVVHVPNTDDWYIAYHRFAIPGGDGTHRETTIDKLEFDADGLIKKVVPTLSSIDPVTIVHAGADTTGQEGSAIPLTGSISGAGTPSWSVGAATPCTFSSPTTVPTTITCRDNGTYEVTLTGGRSKDTLTVTVSNAPPSITSVQGPKAPVAAGKSTPVRVSAKFTDPGLADTHTCRIDWKDGTTPTAGKVTGGTCEASHAYLKAGILRPTITVTDDDGATATAQLPELIVFDPAAGSAKGKGVIPSRAGSYPADPRLTGKAAFSFGVSYPKGATVPKGATSFDFTAAGASKATVRLRATSSDWLVVTGSTAVFQGSGTVNGKSGYVFRVTATDKPDTFRIRIWLKATGDVVYDNRTGTATKDIVIGR</sequence>
<dbReference type="Gene3D" id="2.60.40.2340">
    <property type="match status" value="1"/>
</dbReference>
<dbReference type="InterPro" id="IPR046780">
    <property type="entry name" value="aBig_2"/>
</dbReference>
<feature type="chain" id="PRO_5045409749" evidence="7">
    <location>
        <begin position="42"/>
        <end position="1739"/>
    </location>
</feature>
<gene>
    <name evidence="9" type="ORF">QFZ49_006692</name>
</gene>
<evidence type="ECO:0000256" key="6">
    <source>
        <dbReference type="ARBA" id="ARBA00023295"/>
    </source>
</evidence>
<dbReference type="InterPro" id="IPR035986">
    <property type="entry name" value="PKD_dom_sf"/>
</dbReference>
<dbReference type="Pfam" id="PF20578">
    <property type="entry name" value="aBig_2"/>
    <property type="match status" value="2"/>
</dbReference>
<feature type="domain" description="LamG-like jellyroll fold" evidence="8">
    <location>
        <begin position="908"/>
        <end position="1050"/>
    </location>
</feature>
<dbReference type="Pfam" id="PF04616">
    <property type="entry name" value="Glyco_hydro_43"/>
    <property type="match status" value="2"/>
</dbReference>
<dbReference type="SUPFAM" id="SSF49899">
    <property type="entry name" value="Concanavalin A-like lectins/glucanases"/>
    <property type="match status" value="2"/>
</dbReference>
<dbReference type="SUPFAM" id="SSF49299">
    <property type="entry name" value="PKD domain"/>
    <property type="match status" value="1"/>
</dbReference>
<keyword evidence="3 7" id="KW-0732">Signal</keyword>
<dbReference type="Pfam" id="PF18911">
    <property type="entry name" value="PKD_4"/>
    <property type="match status" value="1"/>
</dbReference>
<evidence type="ECO:0000259" key="8">
    <source>
        <dbReference type="SMART" id="SM00560"/>
    </source>
</evidence>
<dbReference type="EMBL" id="JAUSZS010000008">
    <property type="protein sequence ID" value="MDQ0936717.1"/>
    <property type="molecule type" value="Genomic_DNA"/>
</dbReference>
<organism evidence="9 10">
    <name type="scientific">Streptomyces turgidiscabies</name>
    <dbReference type="NCBI Taxonomy" id="85558"/>
    <lineage>
        <taxon>Bacteria</taxon>
        <taxon>Bacillati</taxon>
        <taxon>Actinomycetota</taxon>
        <taxon>Actinomycetes</taxon>
        <taxon>Kitasatosporales</taxon>
        <taxon>Streptomycetaceae</taxon>
        <taxon>Streptomyces</taxon>
    </lineage>
</organism>
<keyword evidence="4" id="KW-0378">Hydrolase</keyword>
<dbReference type="InterPro" id="IPR011081">
    <property type="entry name" value="Big_4"/>
</dbReference>
<dbReference type="InterPro" id="IPR000601">
    <property type="entry name" value="PKD_dom"/>
</dbReference>
<evidence type="ECO:0000256" key="4">
    <source>
        <dbReference type="ARBA" id="ARBA00022801"/>
    </source>
</evidence>
<dbReference type="InterPro" id="IPR006558">
    <property type="entry name" value="LamG-like"/>
</dbReference>
<evidence type="ECO:0000313" key="10">
    <source>
        <dbReference type="Proteomes" id="UP001223072"/>
    </source>
</evidence>
<dbReference type="InterPro" id="IPR023296">
    <property type="entry name" value="Glyco_hydro_beta-prop_sf"/>
</dbReference>
<dbReference type="Pfam" id="PF07532">
    <property type="entry name" value="Big_4"/>
    <property type="match status" value="1"/>
</dbReference>
<comment type="similarity">
    <text evidence="2">Belongs to the glycosyl hydrolase 43 family.</text>
</comment>
<evidence type="ECO:0000256" key="2">
    <source>
        <dbReference type="ARBA" id="ARBA00009865"/>
    </source>
</evidence>
<name>A0ABU0RXJ8_9ACTN</name>
<dbReference type="Proteomes" id="UP001223072">
    <property type="component" value="Unassembled WGS sequence"/>
</dbReference>
<proteinExistence type="inferred from homology"/>
<dbReference type="RefSeq" id="WP_307630082.1">
    <property type="nucleotide sequence ID" value="NZ_JAUSZS010000008.1"/>
</dbReference>
<dbReference type="InterPro" id="IPR050727">
    <property type="entry name" value="GH43_arabinanases"/>
</dbReference>
<dbReference type="InterPro" id="IPR013783">
    <property type="entry name" value="Ig-like_fold"/>
</dbReference>
<feature type="signal peptide" evidence="7">
    <location>
        <begin position="1"/>
        <end position="41"/>
    </location>
</feature>
<dbReference type="Gene3D" id="2.60.120.200">
    <property type="match status" value="2"/>
</dbReference>
<keyword evidence="10" id="KW-1185">Reference proteome</keyword>
<dbReference type="Pfam" id="PF13385">
    <property type="entry name" value="Laminin_G_3"/>
    <property type="match status" value="2"/>
</dbReference>
<dbReference type="Gene3D" id="2.115.10.20">
    <property type="entry name" value="Glycosyl hydrolase domain, family 43"/>
    <property type="match status" value="2"/>
</dbReference>
<keyword evidence="5" id="KW-1015">Disulfide bond</keyword>
<reference evidence="9 10" key="1">
    <citation type="submission" date="2023-07" db="EMBL/GenBank/DDBJ databases">
        <title>Comparative genomics of wheat-associated soil bacteria to identify genetic determinants of phenazine resistance.</title>
        <authorList>
            <person name="Mouncey N."/>
        </authorList>
    </citation>
    <scope>NUCLEOTIDE SEQUENCE [LARGE SCALE GENOMIC DNA]</scope>
    <source>
        <strain evidence="9 10">W2I16</strain>
    </source>
</reference>
<protein>
    <submittedName>
        <fullName evidence="9">Beta-xylosidase</fullName>
    </submittedName>
</protein>
<dbReference type="InterPro" id="IPR013320">
    <property type="entry name" value="ConA-like_dom_sf"/>
</dbReference>
<evidence type="ECO:0000313" key="9">
    <source>
        <dbReference type="EMBL" id="MDQ0936717.1"/>
    </source>
</evidence>
<dbReference type="CDD" id="cd09004">
    <property type="entry name" value="GH43_bXyl-like"/>
    <property type="match status" value="1"/>
</dbReference>
<evidence type="ECO:0000256" key="1">
    <source>
        <dbReference type="ARBA" id="ARBA00004834"/>
    </source>
</evidence>
<dbReference type="SUPFAM" id="SSF75005">
    <property type="entry name" value="Arabinanase/levansucrase/invertase"/>
    <property type="match status" value="2"/>
</dbReference>